<evidence type="ECO:0000313" key="4">
    <source>
        <dbReference type="RefSeq" id="XP_016441069.1"/>
    </source>
</evidence>
<dbReference type="OMA" id="NKESMRN"/>
<dbReference type="SUPFAM" id="SSF47923">
    <property type="entry name" value="Ypt/Rab-GAP domain of gyp1p"/>
    <property type="match status" value="2"/>
</dbReference>
<dbReference type="KEGG" id="nta:107766746"/>
<dbReference type="PROSITE" id="PS50086">
    <property type="entry name" value="TBC_RABGAP"/>
    <property type="match status" value="1"/>
</dbReference>
<feature type="domain" description="Rab-GAP TBC" evidence="2">
    <location>
        <begin position="126"/>
        <end position="394"/>
    </location>
</feature>
<dbReference type="GO" id="GO:0006886">
    <property type="term" value="P:intracellular protein transport"/>
    <property type="evidence" value="ECO:0000318"/>
    <property type="project" value="GO_Central"/>
</dbReference>
<dbReference type="Gene3D" id="1.10.8.270">
    <property type="entry name" value="putative rabgap domain of human tbc1 domain family member 14 like domains"/>
    <property type="match status" value="1"/>
</dbReference>
<dbReference type="PANTHER" id="PTHR22957">
    <property type="entry name" value="TBC1 DOMAIN FAMILY MEMBER GTPASE-ACTIVATING PROTEIN"/>
    <property type="match status" value="1"/>
</dbReference>
<dbReference type="AlphaFoldDB" id="A0A1S3XML6"/>
<dbReference type="SMART" id="SM00164">
    <property type="entry name" value="TBC"/>
    <property type="match status" value="1"/>
</dbReference>
<dbReference type="OrthoDB" id="1270044at2759"/>
<name>A0A1S3XML6_TOBAC</name>
<dbReference type="RefSeq" id="XP_016441069.1">
    <property type="nucleotide sequence ID" value="XM_016585583.1"/>
</dbReference>
<dbReference type="GO" id="GO:0005096">
    <property type="term" value="F:GTPase activator activity"/>
    <property type="evidence" value="ECO:0000318"/>
    <property type="project" value="GO_Central"/>
</dbReference>
<dbReference type="GeneID" id="107766746"/>
<accession>A0A1S3XML6</accession>
<dbReference type="GO" id="GO:0005737">
    <property type="term" value="C:cytoplasm"/>
    <property type="evidence" value="ECO:0000318"/>
    <property type="project" value="GO_Central"/>
</dbReference>
<proteinExistence type="predicted"/>
<dbReference type="Gene3D" id="1.10.472.80">
    <property type="entry name" value="Ypt/Rab-GAP domain of gyp1p, domain 3"/>
    <property type="match status" value="1"/>
</dbReference>
<sequence>MVPKISKLKVSEKARKLVFPEMLGSFVVGREEGNYNMGSDKRDESAGEELRTFELHGFALKHMIKDQTYDFDEELSVPQKANKNLGAIVHAIINDDNEKRSDLEHEISEKEINLEKLQRVASSGIPDGGSLRAKIWKLLLGYLPTSRDLWEKELTESRLKYAKLKEELLLNPSELSRRKDKSLRFLEHATSSDANEPLERYNISKEDHPLSLGKASIWHQYFEFSEISVQIDRDLQRTHPDLEFFSGDSPLSRKNRESMRNILLLFAKLNPVISYVQGMNEVLAPLYYVFSTDSNEHNTANLEADTFSCFVILMSGCVDHFCQQLDSSSVGIHSTLSNLSKFLKTNDEELWHHLEYKSKVEPQFYAFRWITLLLTQEFSLHHILRIWDTLLSNPFGLQDMLLRICCAMLICVKSKLLSGDFVDNLKLLQHFPELDVEHLLQIAQGVTVDTSFLSAV</sequence>
<dbReference type="PaxDb" id="4097-A0A1S3XML6"/>
<reference evidence="4" key="2">
    <citation type="submission" date="2025-08" db="UniProtKB">
        <authorList>
            <consortium name="RefSeq"/>
        </authorList>
    </citation>
    <scope>IDENTIFICATION</scope>
    <source>
        <tissue evidence="4">Leaf</tissue>
    </source>
</reference>
<gene>
    <name evidence="4" type="primary">LOC107766746</name>
</gene>
<dbReference type="InterPro" id="IPR000195">
    <property type="entry name" value="Rab-GAP-TBC_dom"/>
</dbReference>
<dbReference type="Proteomes" id="UP000790787">
    <property type="component" value="Chromosome 3"/>
</dbReference>
<reference evidence="3" key="1">
    <citation type="journal article" date="2014" name="Nat. Commun.">
        <title>The tobacco genome sequence and its comparison with those of tomato and potato.</title>
        <authorList>
            <person name="Sierro N."/>
            <person name="Battey J.N."/>
            <person name="Ouadi S."/>
            <person name="Bakaher N."/>
            <person name="Bovet L."/>
            <person name="Willig A."/>
            <person name="Goepfert S."/>
            <person name="Peitsch M.C."/>
            <person name="Ivanov N.V."/>
        </authorList>
    </citation>
    <scope>NUCLEOTIDE SEQUENCE [LARGE SCALE GENOMIC DNA]</scope>
</reference>
<dbReference type="STRING" id="4097.A0A1S3XML6"/>
<evidence type="ECO:0000256" key="1">
    <source>
        <dbReference type="SAM" id="Coils"/>
    </source>
</evidence>
<feature type="coiled-coil region" evidence="1">
    <location>
        <begin position="93"/>
        <end position="120"/>
    </location>
</feature>
<evidence type="ECO:0000259" key="2">
    <source>
        <dbReference type="PROSITE" id="PS50086"/>
    </source>
</evidence>
<organism evidence="3 4">
    <name type="scientific">Nicotiana tabacum</name>
    <name type="common">Common tobacco</name>
    <dbReference type="NCBI Taxonomy" id="4097"/>
    <lineage>
        <taxon>Eukaryota</taxon>
        <taxon>Viridiplantae</taxon>
        <taxon>Streptophyta</taxon>
        <taxon>Embryophyta</taxon>
        <taxon>Tracheophyta</taxon>
        <taxon>Spermatophyta</taxon>
        <taxon>Magnoliopsida</taxon>
        <taxon>eudicotyledons</taxon>
        <taxon>Gunneridae</taxon>
        <taxon>Pentapetalae</taxon>
        <taxon>asterids</taxon>
        <taxon>lamiids</taxon>
        <taxon>Solanales</taxon>
        <taxon>Solanaceae</taxon>
        <taxon>Nicotianoideae</taxon>
        <taxon>Nicotianeae</taxon>
        <taxon>Nicotiana</taxon>
    </lineage>
</organism>
<dbReference type="SMR" id="A0A1S3XML6"/>
<keyword evidence="3" id="KW-1185">Reference proteome</keyword>
<dbReference type="Gene3D" id="1.10.10.750">
    <property type="entry name" value="Ypt/Rab-GAP domain of gyp1p, domain 1"/>
    <property type="match status" value="1"/>
</dbReference>
<dbReference type="PANTHER" id="PTHR22957:SF495">
    <property type="entry name" value="TBC1 DOMAIN FAMILY MEMBER 13-LIKE ISOFORM X1"/>
    <property type="match status" value="1"/>
</dbReference>
<dbReference type="RefSeq" id="XP_016441069.1">
    <property type="nucleotide sequence ID" value="XM_016585583.2"/>
</dbReference>
<evidence type="ECO:0000313" key="3">
    <source>
        <dbReference type="Proteomes" id="UP000790787"/>
    </source>
</evidence>
<keyword evidence="1" id="KW-0175">Coiled coil</keyword>
<protein>
    <submittedName>
        <fullName evidence="4">TBC1 domain family member 13-like</fullName>
    </submittedName>
    <submittedName>
        <fullName evidence="4">Uncharacterized protein LOC107766746</fullName>
    </submittedName>
</protein>
<dbReference type="FunFam" id="1.10.472.80:FF:000009">
    <property type="entry name" value="TBC1 domain family member 13"/>
    <property type="match status" value="1"/>
</dbReference>
<dbReference type="Pfam" id="PF00566">
    <property type="entry name" value="RabGAP-TBC"/>
    <property type="match status" value="1"/>
</dbReference>
<dbReference type="InterPro" id="IPR035969">
    <property type="entry name" value="Rab-GAP_TBC_sf"/>
</dbReference>